<dbReference type="EMBL" id="JARJCN010000230">
    <property type="protein sequence ID" value="KAJ7062429.1"/>
    <property type="molecule type" value="Genomic_DNA"/>
</dbReference>
<keyword evidence="2" id="KW-1185">Reference proteome</keyword>
<proteinExistence type="predicted"/>
<comment type="caution">
    <text evidence="1">The sequence shown here is derived from an EMBL/GenBank/DDBJ whole genome shotgun (WGS) entry which is preliminary data.</text>
</comment>
<dbReference type="AlphaFoldDB" id="A0AAD6XK86"/>
<evidence type="ECO:0000313" key="2">
    <source>
        <dbReference type="Proteomes" id="UP001222325"/>
    </source>
</evidence>
<name>A0AAD6XK86_9AGAR</name>
<gene>
    <name evidence="1" type="ORF">B0H15DRAFT_277150</name>
</gene>
<accession>A0AAD6XK86</accession>
<evidence type="ECO:0000313" key="1">
    <source>
        <dbReference type="EMBL" id="KAJ7062429.1"/>
    </source>
</evidence>
<reference evidence="1" key="1">
    <citation type="submission" date="2023-03" db="EMBL/GenBank/DDBJ databases">
        <title>Massive genome expansion in bonnet fungi (Mycena s.s.) driven by repeated elements and novel gene families across ecological guilds.</title>
        <authorList>
            <consortium name="Lawrence Berkeley National Laboratory"/>
            <person name="Harder C.B."/>
            <person name="Miyauchi S."/>
            <person name="Viragh M."/>
            <person name="Kuo A."/>
            <person name="Thoen E."/>
            <person name="Andreopoulos B."/>
            <person name="Lu D."/>
            <person name="Skrede I."/>
            <person name="Drula E."/>
            <person name="Henrissat B."/>
            <person name="Morin E."/>
            <person name="Kohler A."/>
            <person name="Barry K."/>
            <person name="LaButti K."/>
            <person name="Morin E."/>
            <person name="Salamov A."/>
            <person name="Lipzen A."/>
            <person name="Mereny Z."/>
            <person name="Hegedus B."/>
            <person name="Baldrian P."/>
            <person name="Stursova M."/>
            <person name="Weitz H."/>
            <person name="Taylor A."/>
            <person name="Grigoriev I.V."/>
            <person name="Nagy L.G."/>
            <person name="Martin F."/>
            <person name="Kauserud H."/>
        </authorList>
    </citation>
    <scope>NUCLEOTIDE SEQUENCE</scope>
    <source>
        <strain evidence="1">CBHHK173m</strain>
    </source>
</reference>
<organism evidence="1 2">
    <name type="scientific">Mycena belliarum</name>
    <dbReference type="NCBI Taxonomy" id="1033014"/>
    <lineage>
        <taxon>Eukaryota</taxon>
        <taxon>Fungi</taxon>
        <taxon>Dikarya</taxon>
        <taxon>Basidiomycota</taxon>
        <taxon>Agaricomycotina</taxon>
        <taxon>Agaricomycetes</taxon>
        <taxon>Agaricomycetidae</taxon>
        <taxon>Agaricales</taxon>
        <taxon>Marasmiineae</taxon>
        <taxon>Mycenaceae</taxon>
        <taxon>Mycena</taxon>
    </lineage>
</organism>
<protein>
    <submittedName>
        <fullName evidence="1">Uncharacterized protein</fullName>
    </submittedName>
</protein>
<sequence length="192" mass="20897">MRRATLAPSSTQDSAPPCSPWCASHPAAAPNSCQFWRSRIRSQRALACMDLRRRRRDSSIFGVPAMPPSCVCCVLGRVFALPPLPLPRQSNSRFPCRHTFPTRIPASCHSGAAPPPYLFSIFGAPATAPIPRLNSNPDALQIPSQFSVIPPSRHQGSSCPDSNSSLCWPVTRRAHRRGPGVIFRFLGSSRAA</sequence>
<dbReference type="Proteomes" id="UP001222325">
    <property type="component" value="Unassembled WGS sequence"/>
</dbReference>